<keyword evidence="1" id="KW-0547">Nucleotide-binding</keyword>
<name>A0A6G0VT07_APHCR</name>
<accession>A0A6G0VT07</accession>
<keyword evidence="1" id="KW-0347">Helicase</keyword>
<proteinExistence type="predicted"/>
<comment type="caution">
    <text evidence="1">The sequence shown here is derived from an EMBL/GenBank/DDBJ whole genome shotgun (WGS) entry which is preliminary data.</text>
</comment>
<evidence type="ECO:0000313" key="1">
    <source>
        <dbReference type="EMBL" id="KAF0707420.1"/>
    </source>
</evidence>
<dbReference type="AlphaFoldDB" id="A0A6G0VT07"/>
<keyword evidence="2" id="KW-1185">Reference proteome</keyword>
<dbReference type="EMBL" id="VUJU01012550">
    <property type="protein sequence ID" value="KAF0707420.1"/>
    <property type="molecule type" value="Genomic_DNA"/>
</dbReference>
<dbReference type="OrthoDB" id="10051381at2759"/>
<protein>
    <submittedName>
        <fullName evidence="1">ATP-dependent DNA helicase</fullName>
    </submittedName>
</protein>
<evidence type="ECO:0000313" key="2">
    <source>
        <dbReference type="Proteomes" id="UP000478052"/>
    </source>
</evidence>
<reference evidence="1 2" key="1">
    <citation type="submission" date="2019-08" db="EMBL/GenBank/DDBJ databases">
        <title>Whole genome of Aphis craccivora.</title>
        <authorList>
            <person name="Voronova N.V."/>
            <person name="Shulinski R.S."/>
            <person name="Bandarenka Y.V."/>
            <person name="Zhorov D.G."/>
            <person name="Warner D."/>
        </authorList>
    </citation>
    <scope>NUCLEOTIDE SEQUENCE [LARGE SCALE GENOMIC DNA]</scope>
    <source>
        <strain evidence="1">180601</strain>
        <tissue evidence="1">Whole Body</tissue>
    </source>
</reference>
<sequence length="191" mass="22454">MFIVDKCVFSLKPRNMQFYYIIISHKIEVLGLIESLQTVLCENNHLIQSIRSNIESRSFDELQNFKLIIHADRVPQYEHRGQYNAPTIDEVAVLLVNEDKGPRDIVLHGRSRQLSRISELNRSYDALQYPLIFIRGEDGYHINITQNQRTKTVSCMQFYCYSKFAVDMMAKIISERLHFIRNHQKKKNTCG</sequence>
<keyword evidence="1" id="KW-0067">ATP-binding</keyword>
<dbReference type="PANTHER" id="PTHR45786:SF74">
    <property type="entry name" value="ATP-DEPENDENT DNA HELICASE"/>
    <property type="match status" value="1"/>
</dbReference>
<organism evidence="1 2">
    <name type="scientific">Aphis craccivora</name>
    <name type="common">Cowpea aphid</name>
    <dbReference type="NCBI Taxonomy" id="307492"/>
    <lineage>
        <taxon>Eukaryota</taxon>
        <taxon>Metazoa</taxon>
        <taxon>Ecdysozoa</taxon>
        <taxon>Arthropoda</taxon>
        <taxon>Hexapoda</taxon>
        <taxon>Insecta</taxon>
        <taxon>Pterygota</taxon>
        <taxon>Neoptera</taxon>
        <taxon>Paraneoptera</taxon>
        <taxon>Hemiptera</taxon>
        <taxon>Sternorrhyncha</taxon>
        <taxon>Aphidomorpha</taxon>
        <taxon>Aphidoidea</taxon>
        <taxon>Aphididae</taxon>
        <taxon>Aphidini</taxon>
        <taxon>Aphis</taxon>
        <taxon>Aphis</taxon>
    </lineage>
</organism>
<dbReference type="PANTHER" id="PTHR45786">
    <property type="entry name" value="DNA BINDING PROTEIN-LIKE"/>
    <property type="match status" value="1"/>
</dbReference>
<gene>
    <name evidence="1" type="ORF">FWK35_00033279</name>
</gene>
<keyword evidence="1" id="KW-0378">Hydrolase</keyword>
<dbReference type="Proteomes" id="UP000478052">
    <property type="component" value="Unassembled WGS sequence"/>
</dbReference>
<dbReference type="GO" id="GO:0004386">
    <property type="term" value="F:helicase activity"/>
    <property type="evidence" value="ECO:0007669"/>
    <property type="project" value="UniProtKB-KW"/>
</dbReference>